<evidence type="ECO:0000313" key="1">
    <source>
        <dbReference type="EMBL" id="ORZ41224.1"/>
    </source>
</evidence>
<organism evidence="1 2">
    <name type="scientific">Catenaria anguillulae PL171</name>
    <dbReference type="NCBI Taxonomy" id="765915"/>
    <lineage>
        <taxon>Eukaryota</taxon>
        <taxon>Fungi</taxon>
        <taxon>Fungi incertae sedis</taxon>
        <taxon>Blastocladiomycota</taxon>
        <taxon>Blastocladiomycetes</taxon>
        <taxon>Blastocladiales</taxon>
        <taxon>Catenariaceae</taxon>
        <taxon>Catenaria</taxon>
    </lineage>
</organism>
<protein>
    <submittedName>
        <fullName evidence="1">Uncharacterized protein</fullName>
    </submittedName>
</protein>
<dbReference type="Proteomes" id="UP000193411">
    <property type="component" value="Unassembled WGS sequence"/>
</dbReference>
<evidence type="ECO:0000313" key="2">
    <source>
        <dbReference type="Proteomes" id="UP000193411"/>
    </source>
</evidence>
<accession>A0A1Y2I4N7</accession>
<dbReference type="EMBL" id="MCFL01000001">
    <property type="protein sequence ID" value="ORZ41224.1"/>
    <property type="molecule type" value="Genomic_DNA"/>
</dbReference>
<keyword evidence="2" id="KW-1185">Reference proteome</keyword>
<name>A0A1Y2I4N7_9FUNG</name>
<gene>
    <name evidence="1" type="ORF">BCR44DRAFT_60350</name>
</gene>
<proteinExistence type="predicted"/>
<reference evidence="1 2" key="1">
    <citation type="submission" date="2016-07" db="EMBL/GenBank/DDBJ databases">
        <title>Pervasive Adenine N6-methylation of Active Genes in Fungi.</title>
        <authorList>
            <consortium name="DOE Joint Genome Institute"/>
            <person name="Mondo S.J."/>
            <person name="Dannebaum R.O."/>
            <person name="Kuo R.C."/>
            <person name="Labutti K."/>
            <person name="Haridas S."/>
            <person name="Kuo A."/>
            <person name="Salamov A."/>
            <person name="Ahrendt S.R."/>
            <person name="Lipzen A."/>
            <person name="Sullivan W."/>
            <person name="Andreopoulos W.B."/>
            <person name="Clum A."/>
            <person name="Lindquist E."/>
            <person name="Daum C."/>
            <person name="Ramamoorthy G.K."/>
            <person name="Gryganskyi A."/>
            <person name="Culley D."/>
            <person name="Magnuson J.K."/>
            <person name="James T.Y."/>
            <person name="O'Malley M.A."/>
            <person name="Stajich J.E."/>
            <person name="Spatafora J.W."/>
            <person name="Visel A."/>
            <person name="Grigoriev I.V."/>
        </authorList>
    </citation>
    <scope>NUCLEOTIDE SEQUENCE [LARGE SCALE GENOMIC DNA]</scope>
    <source>
        <strain evidence="1 2">PL171</strain>
    </source>
</reference>
<comment type="caution">
    <text evidence="1">The sequence shown here is derived from an EMBL/GenBank/DDBJ whole genome shotgun (WGS) entry which is preliminary data.</text>
</comment>
<sequence length="161" mass="17363">MPSLADLGLSVVSSLIRQKLHFVPHGSAWIGASRTYCVPTRVVSWQDAIDAAAMILHFVAILGQLRIHQPEARLSSVAIYPYLGNPAFSTSALLHVATLPTSALLYLASLAASVPFRIQIDIPHAAHQCKPAPSLGKLASFALPRASTSATRMQRLWMLKS</sequence>
<dbReference type="AlphaFoldDB" id="A0A1Y2I4N7"/>